<keyword evidence="3" id="KW-0472">Membrane</keyword>
<dbReference type="InterPro" id="IPR043441">
    <property type="entry name" value="Tjap1/BEGAIN"/>
</dbReference>
<feature type="compositionally biased region" description="Low complexity" evidence="5">
    <location>
        <begin position="796"/>
        <end position="809"/>
    </location>
</feature>
<sequence length="849" mass="93388">MSRGHVRQVGGCVRCGVSTGALQSEVEVLKRRLLDRDVAIVQLEAQMAQDRPDHYPQGQVAVLRAQCDHWQDKYDRLLEAHKRLQKVNQGLEDKLLRLVDRTESEKSSLTANTANLTTALTTAAQAINRLKQENDRYKTDLNLAIQLLQCNPSKYATHKLNSLPSDLQKKAKTRLTRGEMRDNPRPEMKVIKVPIPTFPPTAMVYSVNKVQEESVKEEPVDAVSAAIMAAVLEERERERAGRHCPTCSCSSHTTNTNTNTDPRTHDDGDMNGNGFRTAGQHHDDELREDGGGREARLWGDTSKTPRTTTITGGGGGDVPREDRSKQHCGGDGIYTVGDLRDGWKGEDEDRRMIKLPVNVVDVGTQVLPSYIGETGKVQSTCIYCHSTKTTSNEKLHSTSGKSVGLTLHTRSKSQPENRVSGQLQSGAGHGEHVGLRQYSNTSGSDLASPTPKSPMAFGAHPSWDWATSTVGADDSPSTPSTTPSSLVSASLSYESETSNGTSPQDSPLRPPLLASRQQIQARPLPSSFDIHRQPTDIYRHRDIQRQSSNSQKFVVDDSKHMQDTQKDATNNHKYSSSHYGQGEDTIRQIADSNKHSDTHRQTAIPQRHSGNYRQATETSKQTAMDTTQQTTTDIHKPSTENHKGSTDTQHRHTTGNYNNKHTENQRHSADSYKHTPDTAKPTTESRNNQSSRGGGNIKMNGNGLLNQSKHITASHNSMAAYIGDTNTNQNHSNHHSHHAIYSHQYGKCNNVGVGVDGGGQVRSYSGLTNHHTTAFKIPFNARSPYHDVFTPPIHKSPTSSRSPPSARTSCQQKDVPQWRWSPEPVIASSTTTASSTETSLVGQNKGASQ</sequence>
<dbReference type="PANTHER" id="PTHR28664">
    <property type="entry name" value="TIGHT JUNCTION-ASSOCIATED PROTEIN 1"/>
    <property type="match status" value="1"/>
</dbReference>
<feature type="compositionally biased region" description="Low complexity" evidence="5">
    <location>
        <begin position="251"/>
        <end position="261"/>
    </location>
</feature>
<feature type="compositionally biased region" description="Basic and acidic residues" evidence="5">
    <location>
        <begin position="280"/>
        <end position="297"/>
    </location>
</feature>
<feature type="compositionally biased region" description="Polar residues" evidence="5">
    <location>
        <begin position="437"/>
        <end position="447"/>
    </location>
</feature>
<keyword evidence="7" id="KW-1185">Reference proteome</keyword>
<evidence type="ECO:0000256" key="2">
    <source>
        <dbReference type="ARBA" id="ARBA00022553"/>
    </source>
</evidence>
<feature type="compositionally biased region" description="Polar residues" evidence="5">
    <location>
        <begin position="493"/>
        <end position="505"/>
    </location>
</feature>
<gene>
    <name evidence="6" type="ORF">Pcinc_004408</name>
</gene>
<feature type="region of interest" description="Disordered" evidence="5">
    <location>
        <begin position="409"/>
        <end position="510"/>
    </location>
</feature>
<evidence type="ECO:0000256" key="4">
    <source>
        <dbReference type="SAM" id="Coils"/>
    </source>
</evidence>
<feature type="compositionally biased region" description="Polar residues" evidence="5">
    <location>
        <begin position="412"/>
        <end position="425"/>
    </location>
</feature>
<feature type="compositionally biased region" description="Polar residues" evidence="5">
    <location>
        <begin position="601"/>
        <end position="624"/>
    </location>
</feature>
<feature type="region of interest" description="Disordered" evidence="5">
    <location>
        <begin position="788"/>
        <end position="849"/>
    </location>
</feature>
<dbReference type="PANTHER" id="PTHR28664:SF4">
    <property type="entry name" value="TIGHT JUNCTION-ASSOCIATED PROTEIN 1"/>
    <property type="match status" value="1"/>
</dbReference>
<dbReference type="AlphaFoldDB" id="A0AAE1L0A8"/>
<comment type="subcellular location">
    <subcellularLocation>
        <location evidence="1">Membrane</location>
        <topology evidence="1">Peripheral membrane protein</topology>
    </subcellularLocation>
</comment>
<feature type="region of interest" description="Disordered" evidence="5">
    <location>
        <begin position="251"/>
        <end position="329"/>
    </location>
</feature>
<feature type="compositionally biased region" description="Polar residues" evidence="5">
    <location>
        <begin position="840"/>
        <end position="849"/>
    </location>
</feature>
<name>A0AAE1L0A8_PETCI</name>
<dbReference type="GO" id="GO:0016020">
    <property type="term" value="C:membrane"/>
    <property type="evidence" value="ECO:0007669"/>
    <property type="project" value="UniProtKB-SubCell"/>
</dbReference>
<feature type="coiled-coil region" evidence="4">
    <location>
        <begin position="74"/>
        <end position="147"/>
    </location>
</feature>
<keyword evidence="2" id="KW-0597">Phosphoprotein</keyword>
<evidence type="ECO:0008006" key="8">
    <source>
        <dbReference type="Google" id="ProtNLM"/>
    </source>
</evidence>
<comment type="caution">
    <text evidence="6">The sequence shown here is derived from an EMBL/GenBank/DDBJ whole genome shotgun (WGS) entry which is preliminary data.</text>
</comment>
<feature type="compositionally biased region" description="Basic and acidic residues" evidence="5">
    <location>
        <begin position="554"/>
        <end position="570"/>
    </location>
</feature>
<protein>
    <recommendedName>
        <fullName evidence="8">Tight junction-associated protein 1</fullName>
    </recommendedName>
</protein>
<dbReference type="EMBL" id="JAWQEG010000316">
    <property type="protein sequence ID" value="KAK3891699.1"/>
    <property type="molecule type" value="Genomic_DNA"/>
</dbReference>
<reference evidence="6" key="1">
    <citation type="submission" date="2023-10" db="EMBL/GenBank/DDBJ databases">
        <title>Genome assemblies of two species of porcelain crab, Petrolisthes cinctipes and Petrolisthes manimaculis (Anomura: Porcellanidae).</title>
        <authorList>
            <person name="Angst P."/>
        </authorList>
    </citation>
    <scope>NUCLEOTIDE SEQUENCE</scope>
    <source>
        <strain evidence="6">PB745_01</strain>
        <tissue evidence="6">Gill</tissue>
    </source>
</reference>
<evidence type="ECO:0000313" key="7">
    <source>
        <dbReference type="Proteomes" id="UP001286313"/>
    </source>
</evidence>
<accession>A0AAE1L0A8</accession>
<keyword evidence="4" id="KW-0175">Coiled coil</keyword>
<feature type="region of interest" description="Disordered" evidence="5">
    <location>
        <begin position="593"/>
        <end position="704"/>
    </location>
</feature>
<organism evidence="6 7">
    <name type="scientific">Petrolisthes cinctipes</name>
    <name type="common">Flat porcelain crab</name>
    <dbReference type="NCBI Taxonomy" id="88211"/>
    <lineage>
        <taxon>Eukaryota</taxon>
        <taxon>Metazoa</taxon>
        <taxon>Ecdysozoa</taxon>
        <taxon>Arthropoda</taxon>
        <taxon>Crustacea</taxon>
        <taxon>Multicrustacea</taxon>
        <taxon>Malacostraca</taxon>
        <taxon>Eumalacostraca</taxon>
        <taxon>Eucarida</taxon>
        <taxon>Decapoda</taxon>
        <taxon>Pleocyemata</taxon>
        <taxon>Anomura</taxon>
        <taxon>Galatheoidea</taxon>
        <taxon>Porcellanidae</taxon>
        <taxon>Petrolisthes</taxon>
    </lineage>
</organism>
<dbReference type="Proteomes" id="UP001286313">
    <property type="component" value="Unassembled WGS sequence"/>
</dbReference>
<feature type="compositionally biased region" description="Low complexity" evidence="5">
    <location>
        <begin position="475"/>
        <end position="492"/>
    </location>
</feature>
<feature type="compositionally biased region" description="Low complexity" evidence="5">
    <location>
        <begin position="827"/>
        <end position="839"/>
    </location>
</feature>
<evidence type="ECO:0000256" key="1">
    <source>
        <dbReference type="ARBA" id="ARBA00004170"/>
    </source>
</evidence>
<proteinExistence type="predicted"/>
<evidence type="ECO:0000256" key="5">
    <source>
        <dbReference type="SAM" id="MobiDB-lite"/>
    </source>
</evidence>
<evidence type="ECO:0000256" key="3">
    <source>
        <dbReference type="ARBA" id="ARBA00023136"/>
    </source>
</evidence>
<feature type="region of interest" description="Disordered" evidence="5">
    <location>
        <begin position="538"/>
        <end position="580"/>
    </location>
</feature>
<feature type="compositionally biased region" description="Polar residues" evidence="5">
    <location>
        <begin position="680"/>
        <end position="691"/>
    </location>
</feature>
<feature type="compositionally biased region" description="Basic and acidic residues" evidence="5">
    <location>
        <begin position="660"/>
        <end position="677"/>
    </location>
</feature>
<evidence type="ECO:0000313" key="6">
    <source>
        <dbReference type="EMBL" id="KAK3891699.1"/>
    </source>
</evidence>
<feature type="compositionally biased region" description="Basic and acidic residues" evidence="5">
    <location>
        <begin position="633"/>
        <end position="650"/>
    </location>
</feature>